<dbReference type="GO" id="GO:0120010">
    <property type="term" value="P:intermembrane phospholipid transfer"/>
    <property type="evidence" value="ECO:0007669"/>
    <property type="project" value="TreeGrafter"/>
</dbReference>
<dbReference type="AlphaFoldDB" id="A0A3Q8ETX6"/>
<evidence type="ECO:0000313" key="4">
    <source>
        <dbReference type="EMBL" id="AWD32176.1"/>
    </source>
</evidence>
<keyword evidence="2 3" id="KW-0732">Signal</keyword>
<dbReference type="PRINTS" id="PR01805">
    <property type="entry name" value="VACJLIPOPROT"/>
</dbReference>
<feature type="chain" id="PRO_5018728767" evidence="3">
    <location>
        <begin position="29"/>
        <end position="244"/>
    </location>
</feature>
<dbReference type="GO" id="GO:0016020">
    <property type="term" value="C:membrane"/>
    <property type="evidence" value="ECO:0007669"/>
    <property type="project" value="InterPro"/>
</dbReference>
<dbReference type="InterPro" id="IPR007428">
    <property type="entry name" value="MlaA"/>
</dbReference>
<dbReference type="EMBL" id="CP025628">
    <property type="protein sequence ID" value="AWD32176.1"/>
    <property type="molecule type" value="Genomic_DNA"/>
</dbReference>
<dbReference type="Pfam" id="PF04333">
    <property type="entry name" value="MlaA"/>
    <property type="match status" value="1"/>
</dbReference>
<accession>A0A3Q8ETX6</accession>
<dbReference type="KEGG" id="kso:CKSOR_00031"/>
<keyword evidence="5" id="KW-1185">Reference proteome</keyword>
<dbReference type="OrthoDB" id="9785326at2"/>
<organism evidence="4 5">
    <name type="scientific">Candidatus Kinetoplastidibacterium kentomonadis</name>
    <dbReference type="NCBI Taxonomy" id="1576550"/>
    <lineage>
        <taxon>Bacteria</taxon>
        <taxon>Pseudomonadati</taxon>
        <taxon>Pseudomonadota</taxon>
        <taxon>Betaproteobacteria</taxon>
        <taxon>Candidatus Kinetoplastidibacterium</taxon>
    </lineage>
</organism>
<protein>
    <submittedName>
        <fullName evidence="4">Putative phospholipid-binding lipoprotein MlaA</fullName>
    </submittedName>
</protein>
<evidence type="ECO:0000256" key="3">
    <source>
        <dbReference type="SAM" id="SignalP"/>
    </source>
</evidence>
<sequence>MNIKKYRTKILKFLLISCYLIISGCSINQDNIDPFEKYNRVIDKFNEKLDKNLVCPITNNYTYFMPKLARQGINNFFSNIDDLWSAFNFILQGHGLEGSNSLGRFMLNTTMGLGGVFDIASSNGSFKYHNDFGITLAVWGIKQGPYLVLPILGPCSVRDGLGLMGSLFISTFGENYICYYNNHCNMNYIKTLYFLNEREKINNKTKLINLIALDKYSLIRDSYFQYRDSFILDKFKNNSVEYTD</sequence>
<dbReference type="PANTHER" id="PTHR30035:SF3">
    <property type="entry name" value="INTERMEMBRANE PHOSPHOLIPID TRANSPORT SYSTEM LIPOPROTEIN MLAA"/>
    <property type="match status" value="1"/>
</dbReference>
<proteinExistence type="inferred from homology"/>
<dbReference type="RefSeq" id="WP_108673601.1">
    <property type="nucleotide sequence ID" value="NZ_CP025628.1"/>
</dbReference>
<gene>
    <name evidence="4" type="primary">mlaA</name>
    <name evidence="4" type="ORF">CKSOR_00031</name>
</gene>
<name>A0A3Q8ETX6_9PROT</name>
<feature type="signal peptide" evidence="3">
    <location>
        <begin position="1"/>
        <end position="28"/>
    </location>
</feature>
<evidence type="ECO:0000256" key="2">
    <source>
        <dbReference type="ARBA" id="ARBA00022729"/>
    </source>
</evidence>
<reference evidence="4 5" key="1">
    <citation type="journal article" date="2018" name="Parasitology">
        <title>The reduced genome of Candidatus Kinetoplastibacterium sorsogonicusi, the endosymbiont of Kentomonas sorsogonicus (Trypanosomatidae): loss of the haem-synthesis pathway.</title>
        <authorList>
            <person name="Silva F.M."/>
            <person name="Kostygov A.Y."/>
            <person name="Spodareva V.V."/>
            <person name="Butenko A."/>
            <person name="Tossou R."/>
            <person name="Lukes J."/>
            <person name="Yurchenko V."/>
            <person name="Alves J.M.P."/>
        </authorList>
    </citation>
    <scope>NUCLEOTIDE SEQUENCE [LARGE SCALE GENOMIC DNA]</scope>
    <source>
        <strain evidence="4 5">MF-08</strain>
    </source>
</reference>
<evidence type="ECO:0000256" key="1">
    <source>
        <dbReference type="ARBA" id="ARBA00010634"/>
    </source>
</evidence>
<evidence type="ECO:0000313" key="5">
    <source>
        <dbReference type="Proteomes" id="UP000266796"/>
    </source>
</evidence>
<keyword evidence="4" id="KW-0449">Lipoprotein</keyword>
<dbReference type="PANTHER" id="PTHR30035">
    <property type="entry name" value="LIPOPROTEIN VACJ-RELATED"/>
    <property type="match status" value="1"/>
</dbReference>
<dbReference type="Proteomes" id="UP000266796">
    <property type="component" value="Chromosome"/>
</dbReference>
<dbReference type="PROSITE" id="PS51257">
    <property type="entry name" value="PROKAR_LIPOPROTEIN"/>
    <property type="match status" value="1"/>
</dbReference>
<comment type="similarity">
    <text evidence="1">Belongs to the MlaA family.</text>
</comment>